<dbReference type="OrthoDB" id="9802525at2"/>
<dbReference type="GO" id="GO:0016758">
    <property type="term" value="F:hexosyltransferase activity"/>
    <property type="evidence" value="ECO:0007669"/>
    <property type="project" value="TreeGrafter"/>
</dbReference>
<evidence type="ECO:0000313" key="4">
    <source>
        <dbReference type="Proteomes" id="UP000002601"/>
    </source>
</evidence>
<name>C6BZ08_MARSD</name>
<organism evidence="3 4">
    <name type="scientific">Maridesulfovibrio salexigens (strain ATCC 14822 / DSM 2638 / NCIMB 8403 / VKM B-1763)</name>
    <name type="common">Desulfovibrio salexigens</name>
    <dbReference type="NCBI Taxonomy" id="526222"/>
    <lineage>
        <taxon>Bacteria</taxon>
        <taxon>Pseudomonadati</taxon>
        <taxon>Thermodesulfobacteriota</taxon>
        <taxon>Desulfovibrionia</taxon>
        <taxon>Desulfovibrionales</taxon>
        <taxon>Desulfovibrionaceae</taxon>
        <taxon>Maridesulfovibrio</taxon>
    </lineage>
</organism>
<dbReference type="KEGG" id="dsa:Desal_0766"/>
<evidence type="ECO:0000259" key="2">
    <source>
        <dbReference type="Pfam" id="PF13439"/>
    </source>
</evidence>
<keyword evidence="4" id="KW-1185">Reference proteome</keyword>
<evidence type="ECO:0000313" key="3">
    <source>
        <dbReference type="EMBL" id="ACS78832.1"/>
    </source>
</evidence>
<dbReference type="SUPFAM" id="SSF53756">
    <property type="entry name" value="UDP-Glycosyltransferase/glycogen phosphorylase"/>
    <property type="match status" value="1"/>
</dbReference>
<dbReference type="PANTHER" id="PTHR45947">
    <property type="entry name" value="SULFOQUINOVOSYL TRANSFERASE SQD2"/>
    <property type="match status" value="1"/>
</dbReference>
<dbReference type="SUPFAM" id="SSF89550">
    <property type="entry name" value="PHP domain-like"/>
    <property type="match status" value="1"/>
</dbReference>
<protein>
    <submittedName>
        <fullName evidence="3">Glycosyl transferase group 1</fullName>
    </submittedName>
</protein>
<gene>
    <name evidence="3" type="ordered locus">Desal_0766</name>
</gene>
<evidence type="ECO:0000259" key="1">
    <source>
        <dbReference type="Pfam" id="PF00534"/>
    </source>
</evidence>
<dbReference type="CAZy" id="GT4">
    <property type="family name" value="Glycosyltransferase Family 4"/>
</dbReference>
<dbReference type="EMBL" id="CP001649">
    <property type="protein sequence ID" value="ACS78832.1"/>
    <property type="molecule type" value="Genomic_DNA"/>
</dbReference>
<dbReference type="Gene3D" id="3.20.20.140">
    <property type="entry name" value="Metal-dependent hydrolases"/>
    <property type="match status" value="1"/>
</dbReference>
<dbReference type="InterPro" id="IPR016195">
    <property type="entry name" value="Pol/histidinol_Pase-like"/>
</dbReference>
<dbReference type="PANTHER" id="PTHR45947:SF3">
    <property type="entry name" value="SULFOQUINOVOSYL TRANSFERASE SQD2"/>
    <property type="match status" value="1"/>
</dbReference>
<accession>C6BZ08</accession>
<dbReference type="Gene3D" id="3.40.50.2000">
    <property type="entry name" value="Glycogen Phosphorylase B"/>
    <property type="match status" value="2"/>
</dbReference>
<sequence>MKGSNVRVDLHVHSKYSTRPSQWILQKLGCPESFTEPLKIYDRALARSMNMVTITDHNTINGSLEIAHLDNAFVSEEITTYFPEDGCKLHVLAYDITEEHHREFQKLRENVFDLVPYLREQEIIHVLAHPLFAVNERLTPDHFEQALLMFNLLELNGTRDEMQNSALRTIVDNLTPEKIDRLANKHDLEPYGETPWVKGLTGGSDDHSGINIARVYTEVVDATTPQEMLKAVSEGRTMVQGKAATPHTMAHNLYGIAYQFYKSHFDCTKLKRSVECFRYIDNVLDPGDKESPSILDKLQSFIYRQRSKKYFKSSDSVQAALLREANRIVESDDRARNISCGFRYSPEELEDEWFRFVGNATDKVLSGLGDKIINSALGANLFDVFHTIGAAGSLYTLLAPYFVSYGLFASEREFARDCLSAFGHEDPLEGETKIAHFTDTFSDVNGVALTLQHQLDVARKHDKKLTVITCGSDGSSDQVVNFTPAGEFDLPEYPELSFKYPPFLRVLAHCLENNYTLLHLATPGPVGLAGLAVAKLLKLPVHGTYHTAFPQYVRAFTDDTGLEDMAWKFMIWFYNQMDTVFVPSEATGDELAEKGVKPHKIKVYPRGVDINRFTPEKRNGFYKGRFKVKEAVKLLYVGRVSQEKNLDVLTDAFKTVSTIRPELHLVVVGDGPYLAEMKKRLEGCPVTFTGYLGGDELSACYASSDVFVFPSATDTFGNVVLEAQASGLPVIVTDSGGPCENIIEDTTGLIVEAGNADALARAIVRLADHPELLQYMKKSARTYTEKRSFDAEFLKTWTLYEDLSKRNVIQQ</sequence>
<dbReference type="RefSeq" id="WP_015850651.1">
    <property type="nucleotide sequence ID" value="NC_012881.1"/>
</dbReference>
<dbReference type="InterPro" id="IPR028098">
    <property type="entry name" value="Glyco_trans_4-like_N"/>
</dbReference>
<dbReference type="CDD" id="cd07432">
    <property type="entry name" value="PHP_HisPPase"/>
    <property type="match status" value="1"/>
</dbReference>
<dbReference type="Pfam" id="PF00534">
    <property type="entry name" value="Glycos_transf_1"/>
    <property type="match status" value="1"/>
</dbReference>
<dbReference type="InterPro" id="IPR050194">
    <property type="entry name" value="Glycosyltransferase_grp1"/>
</dbReference>
<keyword evidence="3" id="KW-0808">Transferase</keyword>
<proteinExistence type="predicted"/>
<dbReference type="eggNOG" id="COG0613">
    <property type="taxonomic scope" value="Bacteria"/>
</dbReference>
<feature type="domain" description="Glycosyltransferase subfamily 4-like N-terminal" evidence="2">
    <location>
        <begin position="444"/>
        <end position="612"/>
    </location>
</feature>
<dbReference type="STRING" id="526222.Desal_0766"/>
<dbReference type="eggNOG" id="COG0438">
    <property type="taxonomic scope" value="Bacteria"/>
</dbReference>
<reference evidence="3 4" key="1">
    <citation type="submission" date="2009-06" db="EMBL/GenBank/DDBJ databases">
        <title>Complete sequence of Desulfovibrio salexigens DSM 2638.</title>
        <authorList>
            <consortium name="US DOE Joint Genome Institute"/>
            <person name="Lucas S."/>
            <person name="Copeland A."/>
            <person name="Lapidus A."/>
            <person name="Glavina del Rio T."/>
            <person name="Tice H."/>
            <person name="Bruce D."/>
            <person name="Goodwin L."/>
            <person name="Pitluck S."/>
            <person name="Munk A.C."/>
            <person name="Brettin T."/>
            <person name="Detter J.C."/>
            <person name="Han C."/>
            <person name="Tapia R."/>
            <person name="Larimer F."/>
            <person name="Land M."/>
            <person name="Hauser L."/>
            <person name="Kyrpides N."/>
            <person name="Anderson I."/>
            <person name="Wall J.D."/>
            <person name="Arkin A.P."/>
            <person name="Dehal P."/>
            <person name="Chivian D."/>
            <person name="Giles B."/>
            <person name="Hazen T.C."/>
        </authorList>
    </citation>
    <scope>NUCLEOTIDE SEQUENCE [LARGE SCALE GENOMIC DNA]</scope>
    <source>
        <strain evidence="4">ATCC 14822 / DSM 2638 / NCIMB 8403 / VKM B-1763</strain>
    </source>
</reference>
<feature type="domain" description="Glycosyl transferase family 1" evidence="1">
    <location>
        <begin position="629"/>
        <end position="781"/>
    </location>
</feature>
<dbReference type="HOGENOM" id="CLU_018859_0_0_7"/>
<dbReference type="Proteomes" id="UP000002601">
    <property type="component" value="Chromosome"/>
</dbReference>
<dbReference type="InterPro" id="IPR001296">
    <property type="entry name" value="Glyco_trans_1"/>
</dbReference>
<dbReference type="Pfam" id="PF13439">
    <property type="entry name" value="Glyco_transf_4"/>
    <property type="match status" value="1"/>
</dbReference>
<dbReference type="AlphaFoldDB" id="C6BZ08"/>
<dbReference type="CDD" id="cd03814">
    <property type="entry name" value="GT4-like"/>
    <property type="match status" value="1"/>
</dbReference>